<name>A0A5C4VHK7_9ACTN</name>
<evidence type="ECO:0000256" key="11">
    <source>
        <dbReference type="ARBA" id="ARBA00023316"/>
    </source>
</evidence>
<evidence type="ECO:0000256" key="6">
    <source>
        <dbReference type="ARBA" id="ARBA00022679"/>
    </source>
</evidence>
<keyword evidence="4" id="KW-0645">Protease</keyword>
<dbReference type="GO" id="GO:0071555">
    <property type="term" value="P:cell wall organization"/>
    <property type="evidence" value="ECO:0007669"/>
    <property type="project" value="UniProtKB-KW"/>
</dbReference>
<evidence type="ECO:0000256" key="14">
    <source>
        <dbReference type="SAM" id="MobiDB-lite"/>
    </source>
</evidence>
<dbReference type="Pfam" id="PF00905">
    <property type="entry name" value="Transpeptidase"/>
    <property type="match status" value="1"/>
</dbReference>
<keyword evidence="15" id="KW-0812">Transmembrane</keyword>
<evidence type="ECO:0000259" key="16">
    <source>
        <dbReference type="Pfam" id="PF00905"/>
    </source>
</evidence>
<feature type="transmembrane region" description="Helical" evidence="15">
    <location>
        <begin position="77"/>
        <end position="103"/>
    </location>
</feature>
<dbReference type="FunFam" id="1.10.3810.10:FF:000001">
    <property type="entry name" value="Penicillin-binding protein 1A"/>
    <property type="match status" value="1"/>
</dbReference>
<proteinExistence type="inferred from homology"/>
<dbReference type="GO" id="GO:0008955">
    <property type="term" value="F:peptidoglycan glycosyltransferase activity"/>
    <property type="evidence" value="ECO:0007669"/>
    <property type="project" value="UniProtKB-EC"/>
</dbReference>
<evidence type="ECO:0000256" key="5">
    <source>
        <dbReference type="ARBA" id="ARBA00022676"/>
    </source>
</evidence>
<organism evidence="18 19">
    <name type="scientific">Streptomyces sedi</name>
    <dbReference type="NCBI Taxonomy" id="555059"/>
    <lineage>
        <taxon>Bacteria</taxon>
        <taxon>Bacillati</taxon>
        <taxon>Actinomycetota</taxon>
        <taxon>Actinomycetes</taxon>
        <taxon>Kitasatosporales</taxon>
        <taxon>Streptomycetaceae</taxon>
        <taxon>Streptomyces</taxon>
    </lineage>
</organism>
<evidence type="ECO:0000256" key="4">
    <source>
        <dbReference type="ARBA" id="ARBA00022670"/>
    </source>
</evidence>
<keyword evidence="9" id="KW-0573">Peptidoglycan synthesis</keyword>
<comment type="catalytic activity">
    <reaction evidence="13">
        <text>[GlcNAc-(1-&gt;4)-Mur2Ac(oyl-L-Ala-gamma-D-Glu-L-Lys-D-Ala-D-Ala)](n)-di-trans,octa-cis-undecaprenyl diphosphate + beta-D-GlcNAc-(1-&gt;4)-Mur2Ac(oyl-L-Ala-gamma-D-Glu-L-Lys-D-Ala-D-Ala)-di-trans,octa-cis-undecaprenyl diphosphate = [GlcNAc-(1-&gt;4)-Mur2Ac(oyl-L-Ala-gamma-D-Glu-L-Lys-D-Ala-D-Ala)](n+1)-di-trans,octa-cis-undecaprenyl diphosphate + di-trans,octa-cis-undecaprenyl diphosphate + H(+)</text>
        <dbReference type="Rhea" id="RHEA:23708"/>
        <dbReference type="Rhea" id="RHEA-COMP:9602"/>
        <dbReference type="Rhea" id="RHEA-COMP:9603"/>
        <dbReference type="ChEBI" id="CHEBI:15378"/>
        <dbReference type="ChEBI" id="CHEBI:58405"/>
        <dbReference type="ChEBI" id="CHEBI:60033"/>
        <dbReference type="ChEBI" id="CHEBI:78435"/>
        <dbReference type="EC" id="2.4.99.28"/>
    </reaction>
</comment>
<dbReference type="SUPFAM" id="SSF53955">
    <property type="entry name" value="Lysozyme-like"/>
    <property type="match status" value="1"/>
</dbReference>
<comment type="catalytic activity">
    <reaction evidence="12">
        <text>Preferential cleavage: (Ac)2-L-Lys-D-Ala-|-D-Ala. Also transpeptidation of peptidyl-alanyl moieties that are N-acyl substituents of D-alanine.</text>
        <dbReference type="EC" id="3.4.16.4"/>
    </reaction>
</comment>
<dbReference type="GO" id="GO:0030288">
    <property type="term" value="C:outer membrane-bounded periplasmic space"/>
    <property type="evidence" value="ECO:0007669"/>
    <property type="project" value="TreeGrafter"/>
</dbReference>
<reference evidence="18 19" key="1">
    <citation type="submission" date="2019-06" db="EMBL/GenBank/DDBJ databases">
        <title>Draft genome of Streptomyces sedi sp. JCM16909.</title>
        <authorList>
            <person name="Klykleung N."/>
            <person name="Tanasupawat S."/>
            <person name="Kudo T."/>
            <person name="Yuki M."/>
            <person name="Ohkuma M."/>
        </authorList>
    </citation>
    <scope>NUCLEOTIDE SEQUENCE [LARGE SCALE GENOMIC DNA]</scope>
    <source>
        <strain evidence="18 19">JCM 16909</strain>
    </source>
</reference>
<comment type="caution">
    <text evidence="18">The sequence shown here is derived from an EMBL/GenBank/DDBJ whole genome shotgun (WGS) entry which is preliminary data.</text>
</comment>
<evidence type="ECO:0000256" key="1">
    <source>
        <dbReference type="ARBA" id="ARBA00007090"/>
    </source>
</evidence>
<dbReference type="GO" id="GO:0009252">
    <property type="term" value="P:peptidoglycan biosynthetic process"/>
    <property type="evidence" value="ECO:0007669"/>
    <property type="project" value="UniProtKB-KW"/>
</dbReference>
<evidence type="ECO:0000256" key="12">
    <source>
        <dbReference type="ARBA" id="ARBA00034000"/>
    </source>
</evidence>
<feature type="compositionally biased region" description="Acidic residues" evidence="14">
    <location>
        <begin position="715"/>
        <end position="754"/>
    </location>
</feature>
<evidence type="ECO:0000256" key="3">
    <source>
        <dbReference type="ARBA" id="ARBA00022645"/>
    </source>
</evidence>
<keyword evidence="7" id="KW-0378">Hydrolase</keyword>
<comment type="similarity">
    <text evidence="1">In the C-terminal section; belongs to the transpeptidase family.</text>
</comment>
<feature type="compositionally biased region" description="Basic and acidic residues" evidence="14">
    <location>
        <begin position="703"/>
        <end position="714"/>
    </location>
</feature>
<protein>
    <submittedName>
        <fullName evidence="18">Penicillin-binding protein</fullName>
    </submittedName>
</protein>
<dbReference type="GO" id="GO:0008360">
    <property type="term" value="P:regulation of cell shape"/>
    <property type="evidence" value="ECO:0007669"/>
    <property type="project" value="UniProtKB-KW"/>
</dbReference>
<feature type="domain" description="Glycosyl transferase family 51" evidence="17">
    <location>
        <begin position="124"/>
        <end position="300"/>
    </location>
</feature>
<dbReference type="Pfam" id="PF00912">
    <property type="entry name" value="Transgly"/>
    <property type="match status" value="1"/>
</dbReference>
<evidence type="ECO:0000256" key="8">
    <source>
        <dbReference type="ARBA" id="ARBA00022960"/>
    </source>
</evidence>
<feature type="compositionally biased region" description="Low complexity" evidence="14">
    <location>
        <begin position="755"/>
        <end position="772"/>
    </location>
</feature>
<dbReference type="GO" id="GO:0008658">
    <property type="term" value="F:penicillin binding"/>
    <property type="evidence" value="ECO:0007669"/>
    <property type="project" value="InterPro"/>
</dbReference>
<dbReference type="InterPro" id="IPR001264">
    <property type="entry name" value="Glyco_trans_51"/>
</dbReference>
<evidence type="ECO:0000256" key="13">
    <source>
        <dbReference type="ARBA" id="ARBA00049902"/>
    </source>
</evidence>
<keyword evidence="15" id="KW-0472">Membrane</keyword>
<evidence type="ECO:0000256" key="15">
    <source>
        <dbReference type="SAM" id="Phobius"/>
    </source>
</evidence>
<dbReference type="PANTHER" id="PTHR32282:SF34">
    <property type="entry name" value="PENICILLIN-BINDING PROTEIN 1A"/>
    <property type="match status" value="1"/>
</dbReference>
<keyword evidence="19" id="KW-1185">Reference proteome</keyword>
<dbReference type="EMBL" id="VDGT01000001">
    <property type="protein sequence ID" value="TNM34539.1"/>
    <property type="molecule type" value="Genomic_DNA"/>
</dbReference>
<dbReference type="InterPro" id="IPR001460">
    <property type="entry name" value="PCN-bd_Tpept"/>
</dbReference>
<evidence type="ECO:0000313" key="18">
    <source>
        <dbReference type="EMBL" id="TNM34539.1"/>
    </source>
</evidence>
<feature type="region of interest" description="Disordered" evidence="14">
    <location>
        <begin position="699"/>
        <end position="846"/>
    </location>
</feature>
<feature type="region of interest" description="Disordered" evidence="14">
    <location>
        <begin position="1"/>
        <end position="68"/>
    </location>
</feature>
<dbReference type="InterPro" id="IPR050396">
    <property type="entry name" value="Glycosyltr_51/Transpeptidase"/>
</dbReference>
<accession>A0A5C4VHK7</accession>
<keyword evidence="5" id="KW-0328">Glycosyltransferase</keyword>
<dbReference type="Gene3D" id="1.10.3810.10">
    <property type="entry name" value="Biosynthetic peptidoglycan transglycosylase-like"/>
    <property type="match status" value="1"/>
</dbReference>
<evidence type="ECO:0000256" key="7">
    <source>
        <dbReference type="ARBA" id="ARBA00022801"/>
    </source>
</evidence>
<feature type="region of interest" description="Disordered" evidence="14">
    <location>
        <begin position="453"/>
        <end position="491"/>
    </location>
</feature>
<dbReference type="RefSeq" id="WP_139640290.1">
    <property type="nucleotide sequence ID" value="NZ_BAAAZS010000083.1"/>
</dbReference>
<keyword evidence="11" id="KW-0961">Cell wall biogenesis/degradation</keyword>
<dbReference type="SUPFAM" id="SSF56601">
    <property type="entry name" value="beta-lactamase/transpeptidase-like"/>
    <property type="match status" value="1"/>
</dbReference>
<evidence type="ECO:0000256" key="10">
    <source>
        <dbReference type="ARBA" id="ARBA00023268"/>
    </source>
</evidence>
<keyword evidence="3" id="KW-0121">Carboxypeptidase</keyword>
<dbReference type="InterPro" id="IPR012338">
    <property type="entry name" value="Beta-lactam/transpept-like"/>
</dbReference>
<evidence type="ECO:0000313" key="19">
    <source>
        <dbReference type="Proteomes" id="UP000311713"/>
    </source>
</evidence>
<gene>
    <name evidence="18" type="ORF">FH715_02420</name>
</gene>
<dbReference type="GO" id="GO:0006508">
    <property type="term" value="P:proteolysis"/>
    <property type="evidence" value="ECO:0007669"/>
    <property type="project" value="UniProtKB-KW"/>
</dbReference>
<comment type="similarity">
    <text evidence="2">In the N-terminal section; belongs to the glycosyltransferase 51 family.</text>
</comment>
<evidence type="ECO:0000256" key="9">
    <source>
        <dbReference type="ARBA" id="ARBA00022984"/>
    </source>
</evidence>
<feature type="compositionally biased region" description="Basic and acidic residues" evidence="14">
    <location>
        <begin position="464"/>
        <end position="474"/>
    </location>
</feature>
<keyword evidence="6" id="KW-0808">Transferase</keyword>
<dbReference type="InterPro" id="IPR023346">
    <property type="entry name" value="Lysozyme-like_dom_sf"/>
</dbReference>
<dbReference type="AlphaFoldDB" id="A0A5C4VHK7"/>
<keyword evidence="10" id="KW-0511">Multifunctional enzyme</keyword>
<dbReference type="Gene3D" id="3.40.710.10">
    <property type="entry name" value="DD-peptidase/beta-lactamase superfamily"/>
    <property type="match status" value="1"/>
</dbReference>
<keyword evidence="8" id="KW-0133">Cell shape</keyword>
<keyword evidence="15" id="KW-1133">Transmembrane helix</keyword>
<feature type="domain" description="Penicillin-binding protein transpeptidase" evidence="16">
    <location>
        <begin position="402"/>
        <end position="654"/>
    </location>
</feature>
<evidence type="ECO:0000259" key="17">
    <source>
        <dbReference type="Pfam" id="PF00912"/>
    </source>
</evidence>
<feature type="compositionally biased region" description="Low complexity" evidence="14">
    <location>
        <begin position="16"/>
        <end position="37"/>
    </location>
</feature>
<dbReference type="GO" id="GO:0009002">
    <property type="term" value="F:serine-type D-Ala-D-Ala carboxypeptidase activity"/>
    <property type="evidence" value="ECO:0007669"/>
    <property type="project" value="UniProtKB-EC"/>
</dbReference>
<dbReference type="InterPro" id="IPR036950">
    <property type="entry name" value="PBP_transglycosylase"/>
</dbReference>
<dbReference type="PANTHER" id="PTHR32282">
    <property type="entry name" value="BINDING PROTEIN TRANSPEPTIDASE, PUTATIVE-RELATED"/>
    <property type="match status" value="1"/>
</dbReference>
<sequence length="846" mass="89359">MSDASPPSSSDDEPSPDATPEAGTPSAASPAPGQAPETDASGTRSARSRFGGWPGWAPRPPRPPARRRTGWRRLVPTWRLVLVAGAVALVALLGSLIAGYLLVDIPEPKSAAAAQSNVYLYADGSQLARVGEIDRENVDLDDVPEHVRHAALAAEDRDFYHAPPVDIGAMARAGWNMMRGGGRQSGSTITQQYVKNYYLDQRQTVTRKVKELFIAVKLDREVSKDEILEGYLNTSYFGRNAYGIQAAAHAYYGKPAKELNAAEGAYLAALLNSPNAYDVRANPGARERAEARWEYVLDGMVSEGWLEEEEREGMRFPEPQDQNPSAGLDGERGYLVEAVKRHLDERGIVDEHQLAAGGYRITTTIEPARQRALTDAVDAQLETALNEEREQDSWVRAGASSVDTETGHVVAMYGGRDYVEQYVNNATRRDYQAASTFKPFVYAAALENDSTNQKGELIGPSTKYDGRSGREVVSRDGSGTGWAPENESNRDYETVPVSEGMDKSINAVFAQMGVDVGPELVRDTAVALGLPEATPGLTEADASISLGTATPSTLDMAGAYATLARHGEHREVLLVSEITKDGETVDLPEPERGEAISREAADGTTAMLEAVVRGGTGTAAASSGRPSAGKTGTAENDRAAWFAGFTPELATVVAIFGQDPETGAQRELYGAAGQERISGGGFPARIWGQYTQAALEGQPVTDFELHQPERREHDDSDLDGDEDDPDSSSDPDSEDGPESDPDSDSDSDSEESDGPEGSTGPESDRPSTPGGSAEPGGSGSPSAPDSPGSPESGGGAGTPDDNPPAVEDNAPADPGGAVTPGQGAVREEPADTDPATDADRAAASGG</sequence>
<dbReference type="OrthoDB" id="8865355at2"/>
<feature type="compositionally biased region" description="Low complexity" evidence="14">
    <location>
        <begin position="780"/>
        <end position="790"/>
    </location>
</feature>
<evidence type="ECO:0000256" key="2">
    <source>
        <dbReference type="ARBA" id="ARBA00007739"/>
    </source>
</evidence>
<dbReference type="Proteomes" id="UP000311713">
    <property type="component" value="Unassembled WGS sequence"/>
</dbReference>